<reference evidence="5" key="2">
    <citation type="journal article" date="2019" name="Genome Biol. Evol.">
        <title>Day and night: Metabolic profiles and evolutionary relationships of six axenic non-marine cyanobacteria.</title>
        <authorList>
            <person name="Will S.E."/>
            <person name="Henke P."/>
            <person name="Boedeker C."/>
            <person name="Huang S."/>
            <person name="Brinkmann H."/>
            <person name="Rohde M."/>
            <person name="Jarek M."/>
            <person name="Friedl T."/>
            <person name="Seufert S."/>
            <person name="Schumacher M."/>
            <person name="Overmann J."/>
            <person name="Neumann-Schaal M."/>
            <person name="Petersen J."/>
        </authorList>
    </citation>
    <scope>NUCLEOTIDE SEQUENCE [LARGE SCALE GENOMIC DNA]</scope>
    <source>
        <strain evidence="5">PCC 7102</strain>
    </source>
</reference>
<dbReference type="InterPro" id="IPR016163">
    <property type="entry name" value="Ald_DH_C"/>
</dbReference>
<dbReference type="GO" id="GO:0004777">
    <property type="term" value="F:succinate-semialdehyde dehydrogenase (NAD+) activity"/>
    <property type="evidence" value="ECO:0007669"/>
    <property type="project" value="TreeGrafter"/>
</dbReference>
<name>A0A433V9F9_9CYAN</name>
<dbReference type="Gene3D" id="3.40.309.10">
    <property type="entry name" value="Aldehyde Dehydrogenase, Chain A, domain 2"/>
    <property type="match status" value="1"/>
</dbReference>
<comment type="caution">
    <text evidence="5">The sequence shown here is derived from an EMBL/GenBank/DDBJ whole genome shotgun (WGS) entry which is preliminary data.</text>
</comment>
<proteinExistence type="inferred from homology"/>
<dbReference type="AlphaFoldDB" id="A0A433V9F9"/>
<dbReference type="Proteomes" id="UP000271624">
    <property type="component" value="Unassembled WGS sequence"/>
</dbReference>
<evidence type="ECO:0000313" key="6">
    <source>
        <dbReference type="Proteomes" id="UP000271624"/>
    </source>
</evidence>
<evidence type="ECO:0000256" key="2">
    <source>
        <dbReference type="ARBA" id="ARBA00022857"/>
    </source>
</evidence>
<dbReference type="PANTHER" id="PTHR43217">
    <property type="entry name" value="SUCCINATE SEMIALDEHYDE DEHYDROGENASE [NAD(P)+] SAD"/>
    <property type="match status" value="1"/>
</dbReference>
<dbReference type="CDD" id="cd07100">
    <property type="entry name" value="ALDH_SSADH1_GabD1"/>
    <property type="match status" value="1"/>
</dbReference>
<dbReference type="PANTHER" id="PTHR43217:SF1">
    <property type="entry name" value="SUCCINATE SEMIALDEHYDE DEHYDROGENASE [NAD(P)+] SAD"/>
    <property type="match status" value="1"/>
</dbReference>
<organism evidence="5 6">
    <name type="scientific">Dulcicalothrix desertica PCC 7102</name>
    <dbReference type="NCBI Taxonomy" id="232991"/>
    <lineage>
        <taxon>Bacteria</taxon>
        <taxon>Bacillati</taxon>
        <taxon>Cyanobacteriota</taxon>
        <taxon>Cyanophyceae</taxon>
        <taxon>Nostocales</taxon>
        <taxon>Calotrichaceae</taxon>
        <taxon>Dulcicalothrix</taxon>
    </lineage>
</organism>
<dbReference type="RefSeq" id="WP_127083889.1">
    <property type="nucleotide sequence ID" value="NZ_RSCL01000015.1"/>
</dbReference>
<dbReference type="GO" id="GO:0004030">
    <property type="term" value="F:aldehyde dehydrogenase [NAD(P)+] activity"/>
    <property type="evidence" value="ECO:0007669"/>
    <property type="project" value="InterPro"/>
</dbReference>
<evidence type="ECO:0000256" key="3">
    <source>
        <dbReference type="ARBA" id="ARBA00023002"/>
    </source>
</evidence>
<dbReference type="OrthoDB" id="548310at2"/>
<dbReference type="SUPFAM" id="SSF53720">
    <property type="entry name" value="ALDH-like"/>
    <property type="match status" value="1"/>
</dbReference>
<dbReference type="Pfam" id="PF00171">
    <property type="entry name" value="Aldedh"/>
    <property type="match status" value="1"/>
</dbReference>
<dbReference type="InterPro" id="IPR015590">
    <property type="entry name" value="Aldehyde_DH_dom"/>
</dbReference>
<dbReference type="InterPro" id="IPR016161">
    <property type="entry name" value="Ald_DH/histidinol_DH"/>
</dbReference>
<dbReference type="InterPro" id="IPR044148">
    <property type="entry name" value="ALDH_GabD1-like"/>
</dbReference>
<dbReference type="FunFam" id="3.40.605.10:FF:000012">
    <property type="entry name" value="NAD-dependent succinate-semialdehyde dehydrogenase"/>
    <property type="match status" value="1"/>
</dbReference>
<dbReference type="EMBL" id="RSCL01000015">
    <property type="protein sequence ID" value="RUT02698.1"/>
    <property type="molecule type" value="Genomic_DNA"/>
</dbReference>
<dbReference type="FunFam" id="3.40.309.10:FF:000010">
    <property type="entry name" value="Gamma-aminobutyraldehyde dehydrogenase"/>
    <property type="match status" value="1"/>
</dbReference>
<evidence type="ECO:0000259" key="4">
    <source>
        <dbReference type="Pfam" id="PF00171"/>
    </source>
</evidence>
<sequence>MAIATINPATGELLRTFEPLNDSEIGAKIDLAQQVFLKYRHTSFDTRSHLLNSSAEILEQDKAKFAALMTLEMGKTYKSAIAEVEKCALVCRYYAETAPQFLADKSVETDASASFIRYQPLGIILAVMPWNFPFWQVFRFAAPALMAGNVGILKHASNVPQCAIAIEEIFQKAGFEAGVFQTFLIGANKVADIITDDRVKAATLTGSEPAGASLAATAGKEIKKVVLELGGSDPFIVMESADLELAATTATSARMLNNGQSCIAAKRFIVTETIADKFEQLLLQKFQALKIGDPMSTDTDIGPLATPNILQDIDSQVKAAVNNGAKVLTGGNPIDDRPGNFYPPTILKISKENPIAKEEFFGPVAMLFRVKDINAAIELANDTPFGLGASAWSNDESEQKRFINEIEAGSVFINGMVKSDPRLPFGGIKHSGYGRELSIQGIHEFVNVKTVWQK</sequence>
<dbReference type="Gene3D" id="3.40.605.10">
    <property type="entry name" value="Aldehyde Dehydrogenase, Chain A, domain 1"/>
    <property type="match status" value="1"/>
</dbReference>
<keyword evidence="6" id="KW-1185">Reference proteome</keyword>
<reference evidence="5" key="1">
    <citation type="submission" date="2018-12" db="EMBL/GenBank/DDBJ databases">
        <authorList>
            <person name="Will S."/>
            <person name="Neumann-Schaal M."/>
            <person name="Henke P."/>
        </authorList>
    </citation>
    <scope>NUCLEOTIDE SEQUENCE</scope>
    <source>
        <strain evidence="5">PCC 7102</strain>
    </source>
</reference>
<keyword evidence="2" id="KW-0521">NADP</keyword>
<accession>A0A433V9F9</accession>
<evidence type="ECO:0000313" key="5">
    <source>
        <dbReference type="EMBL" id="RUT02698.1"/>
    </source>
</evidence>
<comment type="similarity">
    <text evidence="1">Belongs to the aldehyde dehydrogenase family.</text>
</comment>
<protein>
    <submittedName>
        <fullName evidence="5">Succinate-semialdehyde dehydrogenase (NADP+)</fullName>
    </submittedName>
</protein>
<dbReference type="InterPro" id="IPR047110">
    <property type="entry name" value="GABD/Sad-like"/>
</dbReference>
<keyword evidence="3" id="KW-0560">Oxidoreductase</keyword>
<evidence type="ECO:0000256" key="1">
    <source>
        <dbReference type="ARBA" id="ARBA00009986"/>
    </source>
</evidence>
<dbReference type="InterPro" id="IPR016162">
    <property type="entry name" value="Ald_DH_N"/>
</dbReference>
<gene>
    <name evidence="5" type="ORF">DSM106972_056180</name>
</gene>
<feature type="domain" description="Aldehyde dehydrogenase" evidence="4">
    <location>
        <begin position="3"/>
        <end position="451"/>
    </location>
</feature>